<dbReference type="InterPro" id="IPR005941">
    <property type="entry name" value="DapE_proteobac"/>
</dbReference>
<dbReference type="PROSITE" id="PS00758">
    <property type="entry name" value="ARGE_DAPE_CPG2_1"/>
    <property type="match status" value="1"/>
</dbReference>
<keyword evidence="11 16" id="KW-0220">Diaminopimelate biosynthesis</keyword>
<proteinExistence type="inferred from homology"/>
<dbReference type="InterPro" id="IPR036264">
    <property type="entry name" value="Bact_exopeptidase_dim_dom"/>
</dbReference>
<evidence type="ECO:0000256" key="6">
    <source>
        <dbReference type="ARBA" id="ARBA00022391"/>
    </source>
</evidence>
<gene>
    <name evidence="16 18" type="primary">dapE</name>
    <name evidence="18" type="ORF">M9405_02515</name>
</gene>
<evidence type="ECO:0000256" key="15">
    <source>
        <dbReference type="ARBA" id="ARBA00051301"/>
    </source>
</evidence>
<dbReference type="InterPro" id="IPR050072">
    <property type="entry name" value="Peptidase_M20A"/>
</dbReference>
<comment type="pathway">
    <text evidence="2 16">Amino-acid biosynthesis; L-lysine biosynthesis via DAP pathway; LL-2,6-diaminopimelate from (S)-tetrahydrodipicolinate (succinylase route): step 3/3.</text>
</comment>
<feature type="domain" description="Peptidase M20 dimerisation" evidence="17">
    <location>
        <begin position="188"/>
        <end position="297"/>
    </location>
</feature>
<feature type="active site" description="Proton acceptor" evidence="16">
    <location>
        <position position="146"/>
    </location>
</feature>
<keyword evidence="7 16" id="KW-0028">Amino-acid biosynthesis</keyword>
<protein>
    <recommendedName>
        <fullName evidence="6 16">Succinyl-diaminopimelate desuccinylase</fullName>
        <shortName evidence="16">SDAP desuccinylase</shortName>
        <ecNumber evidence="5 16">3.5.1.18</ecNumber>
    </recommendedName>
    <alternativeName>
        <fullName evidence="14 16">N-succinyl-LL-2,6-diaminoheptanedioate amidohydrolase</fullName>
    </alternativeName>
</protein>
<dbReference type="PROSITE" id="PS51257">
    <property type="entry name" value="PROKAR_LIPOPROTEIN"/>
    <property type="match status" value="1"/>
</dbReference>
<evidence type="ECO:0000256" key="2">
    <source>
        <dbReference type="ARBA" id="ARBA00005130"/>
    </source>
</evidence>
<comment type="cofactor">
    <cofactor evidence="1">
        <name>Co(2+)</name>
        <dbReference type="ChEBI" id="CHEBI:48828"/>
    </cofactor>
</comment>
<dbReference type="NCBIfam" id="TIGR01246">
    <property type="entry name" value="dapE_proteo"/>
    <property type="match status" value="1"/>
</dbReference>
<feature type="binding site" evidence="16">
    <location>
        <position position="79"/>
    </location>
    <ligand>
        <name>Zn(2+)</name>
        <dbReference type="ChEBI" id="CHEBI:29105"/>
        <label>1</label>
    </ligand>
</feature>
<keyword evidence="8 16" id="KW-0479">Metal-binding</keyword>
<dbReference type="SUPFAM" id="SSF55031">
    <property type="entry name" value="Bacterial exopeptidase dimerisation domain"/>
    <property type="match status" value="1"/>
</dbReference>
<comment type="function">
    <text evidence="16">Catalyzes the hydrolysis of N-succinyl-L,L-diaminopimelic acid (SDAP), forming succinate and LL-2,6-diaminopimelate (DAP), an intermediate involved in the bacterial biosynthesis of lysine and meso-diaminopimelic acid, an essential component of bacterial cell walls.</text>
</comment>
<evidence type="ECO:0000313" key="18">
    <source>
        <dbReference type="EMBL" id="URJ24999.1"/>
    </source>
</evidence>
<comment type="cofactor">
    <cofactor evidence="16">
        <name>Zn(2+)</name>
        <dbReference type="ChEBI" id="CHEBI:29105"/>
    </cofactor>
    <cofactor evidence="16">
        <name>Co(2+)</name>
        <dbReference type="ChEBI" id="CHEBI:48828"/>
    </cofactor>
    <text evidence="16">Binds 2 Zn(2+) or Co(2+) ions per subunit.</text>
</comment>
<evidence type="ECO:0000256" key="14">
    <source>
        <dbReference type="ARBA" id="ARBA00031891"/>
    </source>
</evidence>
<dbReference type="Gene3D" id="3.40.630.10">
    <property type="entry name" value="Zn peptidases"/>
    <property type="match status" value="2"/>
</dbReference>
<evidence type="ECO:0000256" key="10">
    <source>
        <dbReference type="ARBA" id="ARBA00022833"/>
    </source>
</evidence>
<dbReference type="EMBL" id="CP097762">
    <property type="protein sequence ID" value="URJ24999.1"/>
    <property type="molecule type" value="Genomic_DNA"/>
</dbReference>
<dbReference type="PANTHER" id="PTHR43808:SF31">
    <property type="entry name" value="N-ACETYL-L-CITRULLINE DEACETYLASE"/>
    <property type="match status" value="1"/>
</dbReference>
<evidence type="ECO:0000259" key="17">
    <source>
        <dbReference type="Pfam" id="PF07687"/>
    </source>
</evidence>
<dbReference type="InterPro" id="IPR011650">
    <property type="entry name" value="Peptidase_M20_dimer"/>
</dbReference>
<evidence type="ECO:0000256" key="16">
    <source>
        <dbReference type="HAMAP-Rule" id="MF_01690"/>
    </source>
</evidence>
<feature type="binding site" evidence="16">
    <location>
        <position position="147"/>
    </location>
    <ligand>
        <name>Zn(2+)</name>
        <dbReference type="ChEBI" id="CHEBI:29105"/>
        <label>2</label>
    </ligand>
</feature>
<evidence type="ECO:0000313" key="19">
    <source>
        <dbReference type="Proteomes" id="UP001056834"/>
    </source>
</evidence>
<comment type="similarity">
    <text evidence="3 16">Belongs to the peptidase M20A family. DapE subfamily.</text>
</comment>
<dbReference type="NCBIfam" id="NF009557">
    <property type="entry name" value="PRK13009.1"/>
    <property type="match status" value="1"/>
</dbReference>
<evidence type="ECO:0000256" key="12">
    <source>
        <dbReference type="ARBA" id="ARBA00023154"/>
    </source>
</evidence>
<evidence type="ECO:0000256" key="8">
    <source>
        <dbReference type="ARBA" id="ARBA00022723"/>
    </source>
</evidence>
<dbReference type="RefSeq" id="WP_250223130.1">
    <property type="nucleotide sequence ID" value="NZ_CP097762.1"/>
</dbReference>
<keyword evidence="19" id="KW-1185">Reference proteome</keyword>
<feature type="binding site" evidence="16">
    <location>
        <position position="112"/>
    </location>
    <ligand>
        <name>Zn(2+)</name>
        <dbReference type="ChEBI" id="CHEBI:29105"/>
        <label>1</label>
    </ligand>
</feature>
<dbReference type="EC" id="3.5.1.18" evidence="5 16"/>
<feature type="binding site" evidence="16">
    <location>
        <position position="175"/>
    </location>
    <ligand>
        <name>Zn(2+)</name>
        <dbReference type="ChEBI" id="CHEBI:29105"/>
        <label>1</label>
    </ligand>
</feature>
<evidence type="ECO:0000256" key="7">
    <source>
        <dbReference type="ARBA" id="ARBA00022605"/>
    </source>
</evidence>
<feature type="binding site" evidence="16">
    <location>
        <position position="112"/>
    </location>
    <ligand>
        <name>Zn(2+)</name>
        <dbReference type="ChEBI" id="CHEBI:29105"/>
        <label>2</label>
    </ligand>
</feature>
<dbReference type="CDD" id="cd03891">
    <property type="entry name" value="M20_DapE_proteobac"/>
    <property type="match status" value="1"/>
</dbReference>
<evidence type="ECO:0000256" key="9">
    <source>
        <dbReference type="ARBA" id="ARBA00022801"/>
    </source>
</evidence>
<dbReference type="Pfam" id="PF07687">
    <property type="entry name" value="M20_dimer"/>
    <property type="match status" value="1"/>
</dbReference>
<dbReference type="Proteomes" id="UP001056834">
    <property type="component" value="Chromosome"/>
</dbReference>
<dbReference type="Pfam" id="PF01546">
    <property type="entry name" value="Peptidase_M20"/>
    <property type="match status" value="1"/>
</dbReference>
<keyword evidence="13 16" id="KW-0170">Cobalt</keyword>
<dbReference type="GO" id="GO:0009014">
    <property type="term" value="F:succinyl-diaminopimelate desuccinylase activity"/>
    <property type="evidence" value="ECO:0007669"/>
    <property type="project" value="UniProtKB-EC"/>
</dbReference>
<evidence type="ECO:0000256" key="4">
    <source>
        <dbReference type="ARBA" id="ARBA00011738"/>
    </source>
</evidence>
<accession>A0ABY4SUD1</accession>
<evidence type="ECO:0000256" key="5">
    <source>
        <dbReference type="ARBA" id="ARBA00011921"/>
    </source>
</evidence>
<dbReference type="SUPFAM" id="SSF53187">
    <property type="entry name" value="Zn-dependent exopeptidases"/>
    <property type="match status" value="1"/>
</dbReference>
<dbReference type="InterPro" id="IPR001261">
    <property type="entry name" value="ArgE/DapE_CS"/>
</dbReference>
<name>A0ABY4SUD1_9ENTR</name>
<dbReference type="InterPro" id="IPR002933">
    <property type="entry name" value="Peptidase_M20"/>
</dbReference>
<keyword evidence="12 16" id="KW-0457">Lysine biosynthesis</keyword>
<dbReference type="PROSITE" id="PS00759">
    <property type="entry name" value="ARGE_DAPE_CPG2_2"/>
    <property type="match status" value="1"/>
</dbReference>
<keyword evidence="9 16" id="KW-0378">Hydrolase</keyword>
<evidence type="ECO:0000256" key="1">
    <source>
        <dbReference type="ARBA" id="ARBA00001941"/>
    </source>
</evidence>
<reference evidence="18" key="1">
    <citation type="submission" date="2022-05" db="EMBL/GenBank/DDBJ databases">
        <title>Impact of host demography and evolutionary history on endosymbiont molecular evolution: a test in carpenter ants (Genus Camponotus) and their Blochmannia endosymbionts.</title>
        <authorList>
            <person name="Manthey J.D."/>
            <person name="Giron J.C."/>
            <person name="Hruska J.P."/>
        </authorList>
    </citation>
    <scope>NUCLEOTIDE SEQUENCE</scope>
    <source>
        <strain evidence="18">C-006</strain>
    </source>
</reference>
<comment type="catalytic activity">
    <reaction evidence="15 16">
        <text>N-succinyl-(2S,6S)-2,6-diaminopimelate + H2O = (2S,6S)-2,6-diaminopimelate + succinate</text>
        <dbReference type="Rhea" id="RHEA:22608"/>
        <dbReference type="ChEBI" id="CHEBI:15377"/>
        <dbReference type="ChEBI" id="CHEBI:30031"/>
        <dbReference type="ChEBI" id="CHEBI:57609"/>
        <dbReference type="ChEBI" id="CHEBI:58087"/>
        <dbReference type="EC" id="3.5.1.18"/>
    </reaction>
</comment>
<comment type="subunit">
    <text evidence="4 16">Homodimer.</text>
</comment>
<sequence length="396" mass="44656">MNINVRTESVITLAQKLIQQPSITSTSCNCHKIINNYLQQLNFKIEFMKFKDTINIWAYHNGNRKNKYIKTHTLLFLGHTDVVTPGTLKNWKYPPFSGVIHDNILYGRGAADMKGALAAMLIAAKNFVHNNSDYPGKIAFLITSDEEGKGTNGTIKVVQSLLKRNEKINYCIVGEPTSQNKIGDVIKNGRRGSLTATLTILGIQGHVAYPQFSKNPIHSIIPAISDLLNTKWDQINNTLFPETTMQITNIISNNNNNNNIIPNEVTLQINLRFNTLTSVNNIKKQIHKILQSNNLNYNINWQLHAEPYFSKPGKFTNIVINIIKDSQKFTPVLETTGGTSDGRFVAKMGSEIIELGALNCSIHKFNEHIHIKDLKILQFLYQEILEKLFINASNLL</sequence>
<dbReference type="PANTHER" id="PTHR43808">
    <property type="entry name" value="ACETYLORNITHINE DEACETYLASE"/>
    <property type="match status" value="1"/>
</dbReference>
<keyword evidence="10 16" id="KW-0862">Zinc</keyword>
<feature type="active site" evidence="16">
    <location>
        <position position="81"/>
    </location>
</feature>
<evidence type="ECO:0000256" key="13">
    <source>
        <dbReference type="ARBA" id="ARBA00023285"/>
    </source>
</evidence>
<feature type="binding site" evidence="16">
    <location>
        <position position="363"/>
    </location>
    <ligand>
        <name>Zn(2+)</name>
        <dbReference type="ChEBI" id="CHEBI:29105"/>
        <label>2</label>
    </ligand>
</feature>
<dbReference type="HAMAP" id="MF_01690">
    <property type="entry name" value="DapE"/>
    <property type="match status" value="1"/>
</dbReference>
<evidence type="ECO:0000256" key="11">
    <source>
        <dbReference type="ARBA" id="ARBA00022915"/>
    </source>
</evidence>
<organism evidence="18 19">
    <name type="scientific">Candidatus Blochmannia ocreatus</name>
    <name type="common">nom. nud.</name>
    <dbReference type="NCBI Taxonomy" id="251538"/>
    <lineage>
        <taxon>Bacteria</taxon>
        <taxon>Pseudomonadati</taxon>
        <taxon>Pseudomonadota</taxon>
        <taxon>Gammaproteobacteria</taxon>
        <taxon>Enterobacterales</taxon>
        <taxon>Enterobacteriaceae</taxon>
        <taxon>ant endosymbionts</taxon>
        <taxon>Candidatus Blochmanniella</taxon>
    </lineage>
</organism>
<evidence type="ECO:0000256" key="3">
    <source>
        <dbReference type="ARBA" id="ARBA00006746"/>
    </source>
</evidence>